<evidence type="ECO:0000256" key="4">
    <source>
        <dbReference type="ARBA" id="ARBA00023180"/>
    </source>
</evidence>
<evidence type="ECO:0000256" key="2">
    <source>
        <dbReference type="ARBA" id="ARBA00022690"/>
    </source>
</evidence>
<keyword evidence="7" id="KW-1185">Reference proteome</keyword>
<dbReference type="AlphaFoldDB" id="A0A443RWT9"/>
<dbReference type="SUPFAM" id="SSF56574">
    <property type="entry name" value="Serpins"/>
    <property type="match status" value="2"/>
</dbReference>
<evidence type="ECO:0000259" key="5">
    <source>
        <dbReference type="Pfam" id="PF00079"/>
    </source>
</evidence>
<accession>A0A443RWT9</accession>
<dbReference type="EMBL" id="NCKV01025436">
    <property type="protein sequence ID" value="RWS19509.1"/>
    <property type="molecule type" value="Genomic_DNA"/>
</dbReference>
<keyword evidence="3" id="KW-0722">Serine protease inhibitor</keyword>
<keyword evidence="2" id="KW-0646">Protease inhibitor</keyword>
<dbReference type="InterPro" id="IPR042185">
    <property type="entry name" value="Serpin_sf_2"/>
</dbReference>
<dbReference type="OrthoDB" id="47207at2759"/>
<evidence type="ECO:0000256" key="3">
    <source>
        <dbReference type="ARBA" id="ARBA00022900"/>
    </source>
</evidence>
<feature type="domain" description="Serpin" evidence="5">
    <location>
        <begin position="111"/>
        <end position="160"/>
    </location>
</feature>
<reference evidence="6 7" key="1">
    <citation type="journal article" date="2018" name="Gigascience">
        <title>Genomes of trombidid mites reveal novel predicted allergens and laterally-transferred genes associated with secondary metabolism.</title>
        <authorList>
            <person name="Dong X."/>
            <person name="Chaisiri K."/>
            <person name="Xia D."/>
            <person name="Armstrong S.D."/>
            <person name="Fang Y."/>
            <person name="Donnelly M.J."/>
            <person name="Kadowaki T."/>
            <person name="McGarry J.W."/>
            <person name="Darby A.C."/>
            <person name="Makepeace B.L."/>
        </authorList>
    </citation>
    <scope>NUCLEOTIDE SEQUENCE [LARGE SCALE GENOMIC DNA]</scope>
    <source>
        <strain evidence="6">UoL-UT</strain>
    </source>
</reference>
<comment type="similarity">
    <text evidence="1">Belongs to the serpin family.</text>
</comment>
<dbReference type="Proteomes" id="UP000288716">
    <property type="component" value="Unassembled WGS sequence"/>
</dbReference>
<dbReference type="VEuPathDB" id="VectorBase:LDEU012531"/>
<gene>
    <name evidence="6" type="ORF">B4U80_12280</name>
</gene>
<organism evidence="6 7">
    <name type="scientific">Leptotrombidium deliense</name>
    <dbReference type="NCBI Taxonomy" id="299467"/>
    <lineage>
        <taxon>Eukaryota</taxon>
        <taxon>Metazoa</taxon>
        <taxon>Ecdysozoa</taxon>
        <taxon>Arthropoda</taxon>
        <taxon>Chelicerata</taxon>
        <taxon>Arachnida</taxon>
        <taxon>Acari</taxon>
        <taxon>Acariformes</taxon>
        <taxon>Trombidiformes</taxon>
        <taxon>Prostigmata</taxon>
        <taxon>Anystina</taxon>
        <taxon>Parasitengona</taxon>
        <taxon>Trombiculoidea</taxon>
        <taxon>Trombiculidae</taxon>
        <taxon>Leptotrombidium</taxon>
    </lineage>
</organism>
<keyword evidence="4" id="KW-0325">Glycoprotein</keyword>
<dbReference type="PANTHER" id="PTHR11461">
    <property type="entry name" value="SERINE PROTEASE INHIBITOR, SERPIN"/>
    <property type="match status" value="1"/>
</dbReference>
<comment type="caution">
    <text evidence="6">The sequence shown here is derived from an EMBL/GenBank/DDBJ whole genome shotgun (WGS) entry which is preliminary data.</text>
</comment>
<feature type="domain" description="Serpin" evidence="5">
    <location>
        <begin position="187"/>
        <end position="289"/>
    </location>
</feature>
<dbReference type="STRING" id="299467.A0A443RWT9"/>
<feature type="non-terminal residue" evidence="6">
    <location>
        <position position="295"/>
    </location>
</feature>
<dbReference type="Pfam" id="PF00079">
    <property type="entry name" value="Serpin"/>
    <property type="match status" value="3"/>
</dbReference>
<dbReference type="InterPro" id="IPR000215">
    <property type="entry name" value="Serpin_fam"/>
</dbReference>
<proteinExistence type="inferred from homology"/>
<dbReference type="InterPro" id="IPR023796">
    <property type="entry name" value="Serpin_dom"/>
</dbReference>
<dbReference type="PANTHER" id="PTHR11461:SF211">
    <property type="entry name" value="GH10112P-RELATED"/>
    <property type="match status" value="1"/>
</dbReference>
<evidence type="ECO:0000313" key="6">
    <source>
        <dbReference type="EMBL" id="RWS19509.1"/>
    </source>
</evidence>
<dbReference type="InterPro" id="IPR036186">
    <property type="entry name" value="Serpin_sf"/>
</dbReference>
<dbReference type="PROSITE" id="PS00284">
    <property type="entry name" value="SERPIN"/>
    <property type="match status" value="1"/>
</dbReference>
<feature type="domain" description="Serpin" evidence="5">
    <location>
        <begin position="4"/>
        <end position="91"/>
    </location>
</feature>
<sequence>MIVRNNVSYKYYHCTDHKAKFVQIPYKGNISMYILLPEERDGLQQLVEGWKKDELKDMITHMNHTLMNLMLPKFEFDYEIDILKTFEKMGVDIRPVWSSTHPTLYVSVHCTAAAVTVLLFETFSLQRPVYPMELKADRPFVFVIRDDISNVNLFVGTVNKLIFLGETSGALRRTGLQLNEKNFANGINSFALEFAKKLNYTTTNVFCSPLRLAMTTGMLLKGAQGKLSEDLYKMLHMSQYENKEKIHHMFPNLMTEYKGMATTKNNPRNVLLEIIDLILRDEQFTLPEELVNVLK</sequence>
<evidence type="ECO:0000313" key="7">
    <source>
        <dbReference type="Proteomes" id="UP000288716"/>
    </source>
</evidence>
<dbReference type="GO" id="GO:0005615">
    <property type="term" value="C:extracellular space"/>
    <property type="evidence" value="ECO:0007669"/>
    <property type="project" value="InterPro"/>
</dbReference>
<dbReference type="Gene3D" id="3.30.497.10">
    <property type="entry name" value="Antithrombin, subunit I, domain 2"/>
    <property type="match status" value="2"/>
</dbReference>
<dbReference type="GO" id="GO:0004867">
    <property type="term" value="F:serine-type endopeptidase inhibitor activity"/>
    <property type="evidence" value="ECO:0007669"/>
    <property type="project" value="UniProtKB-KW"/>
</dbReference>
<dbReference type="InterPro" id="IPR023795">
    <property type="entry name" value="Serpin_CS"/>
</dbReference>
<name>A0A443RWT9_9ACAR</name>
<dbReference type="InterPro" id="IPR042178">
    <property type="entry name" value="Serpin_sf_1"/>
</dbReference>
<dbReference type="Gene3D" id="2.30.39.10">
    <property type="entry name" value="Alpha-1-antitrypsin, domain 1"/>
    <property type="match status" value="2"/>
</dbReference>
<protein>
    <recommendedName>
        <fullName evidence="5">Serpin domain-containing protein</fullName>
    </recommendedName>
</protein>
<evidence type="ECO:0000256" key="1">
    <source>
        <dbReference type="ARBA" id="ARBA00009500"/>
    </source>
</evidence>